<feature type="transmembrane region" description="Helical" evidence="9">
    <location>
        <begin position="1064"/>
        <end position="1088"/>
    </location>
</feature>
<feature type="repeat" description="ANK" evidence="7">
    <location>
        <begin position="246"/>
        <end position="278"/>
    </location>
</feature>
<reference evidence="11 12" key="1">
    <citation type="submission" date="2016-02" db="EMBL/GenBank/DDBJ databases">
        <title>Genome analysis of coral dinoflagellate symbionts highlights evolutionary adaptations to a symbiotic lifestyle.</title>
        <authorList>
            <person name="Aranda M."/>
            <person name="Li Y."/>
            <person name="Liew Y.J."/>
            <person name="Baumgarten S."/>
            <person name="Simakov O."/>
            <person name="Wilson M."/>
            <person name="Piel J."/>
            <person name="Ashoor H."/>
            <person name="Bougouffa S."/>
            <person name="Bajic V.B."/>
            <person name="Ryu T."/>
            <person name="Ravasi T."/>
            <person name="Bayer T."/>
            <person name="Micklem G."/>
            <person name="Kim H."/>
            <person name="Bhak J."/>
            <person name="Lajeunesse T.C."/>
            <person name="Voolstra C.R."/>
        </authorList>
    </citation>
    <scope>NUCLEOTIDE SEQUENCE [LARGE SCALE GENOMIC DNA]</scope>
    <source>
        <strain evidence="11 12">CCMP2467</strain>
    </source>
</reference>
<dbReference type="InterPro" id="IPR036770">
    <property type="entry name" value="Ankyrin_rpt-contain_sf"/>
</dbReference>
<feature type="compositionally biased region" description="Polar residues" evidence="8">
    <location>
        <begin position="764"/>
        <end position="797"/>
    </location>
</feature>
<dbReference type="InterPro" id="IPR005821">
    <property type="entry name" value="Ion_trans_dom"/>
</dbReference>
<protein>
    <submittedName>
        <fullName evidence="11">Ankyrin repeat domain-containing protein 17</fullName>
    </submittedName>
</protein>
<proteinExistence type="predicted"/>
<feature type="transmembrane region" description="Helical" evidence="9">
    <location>
        <begin position="446"/>
        <end position="470"/>
    </location>
</feature>
<feature type="transmembrane region" description="Helical" evidence="9">
    <location>
        <begin position="883"/>
        <end position="906"/>
    </location>
</feature>
<feature type="transmembrane region" description="Helical" evidence="9">
    <location>
        <begin position="982"/>
        <end position="1005"/>
    </location>
</feature>
<dbReference type="Gene3D" id="1.25.40.20">
    <property type="entry name" value="Ankyrin repeat-containing domain"/>
    <property type="match status" value="3"/>
</dbReference>
<accession>A0A1Q9E3R1</accession>
<evidence type="ECO:0000256" key="5">
    <source>
        <dbReference type="ARBA" id="ARBA00023043"/>
    </source>
</evidence>
<dbReference type="Gene3D" id="1.20.120.350">
    <property type="entry name" value="Voltage-gated potassium channels. Chain C"/>
    <property type="match status" value="2"/>
</dbReference>
<dbReference type="InterPro" id="IPR011992">
    <property type="entry name" value="EF-hand-dom_pair"/>
</dbReference>
<evidence type="ECO:0000256" key="8">
    <source>
        <dbReference type="SAM" id="MobiDB-lite"/>
    </source>
</evidence>
<comment type="subcellular location">
    <subcellularLocation>
        <location evidence="1">Membrane</location>
        <topology evidence="1">Multi-pass membrane protein</topology>
    </subcellularLocation>
</comment>
<keyword evidence="3" id="KW-0677">Repeat</keyword>
<organism evidence="11 12">
    <name type="scientific">Symbiodinium microadriaticum</name>
    <name type="common">Dinoflagellate</name>
    <name type="synonym">Zooxanthella microadriatica</name>
    <dbReference type="NCBI Taxonomy" id="2951"/>
    <lineage>
        <taxon>Eukaryota</taxon>
        <taxon>Sar</taxon>
        <taxon>Alveolata</taxon>
        <taxon>Dinophyceae</taxon>
        <taxon>Suessiales</taxon>
        <taxon>Symbiodiniaceae</taxon>
        <taxon>Symbiodinium</taxon>
    </lineage>
</organism>
<evidence type="ECO:0000256" key="7">
    <source>
        <dbReference type="PROSITE-ProRule" id="PRU00023"/>
    </source>
</evidence>
<dbReference type="SUPFAM" id="SSF48403">
    <property type="entry name" value="Ankyrin repeat"/>
    <property type="match status" value="1"/>
</dbReference>
<dbReference type="Gene3D" id="1.10.287.70">
    <property type="match status" value="1"/>
</dbReference>
<dbReference type="PANTHER" id="PTHR24173">
    <property type="entry name" value="ANKYRIN REPEAT CONTAINING"/>
    <property type="match status" value="1"/>
</dbReference>
<feature type="transmembrane region" description="Helical" evidence="9">
    <location>
        <begin position="353"/>
        <end position="374"/>
    </location>
</feature>
<dbReference type="Pfam" id="PF00023">
    <property type="entry name" value="Ank"/>
    <property type="match status" value="1"/>
</dbReference>
<feature type="repeat" description="ANK" evidence="7">
    <location>
        <begin position="147"/>
        <end position="179"/>
    </location>
</feature>
<feature type="region of interest" description="Disordered" evidence="8">
    <location>
        <begin position="761"/>
        <end position="798"/>
    </location>
</feature>
<dbReference type="AlphaFoldDB" id="A0A1Q9E3R1"/>
<dbReference type="Pfam" id="PF00520">
    <property type="entry name" value="Ion_trans"/>
    <property type="match status" value="1"/>
</dbReference>
<dbReference type="EMBL" id="LSRX01000274">
    <property type="protein sequence ID" value="OLQ02058.1"/>
    <property type="molecule type" value="Genomic_DNA"/>
</dbReference>
<dbReference type="SUPFAM" id="SSF47473">
    <property type="entry name" value="EF-hand"/>
    <property type="match status" value="1"/>
</dbReference>
<dbReference type="SMART" id="SM00248">
    <property type="entry name" value="ANK"/>
    <property type="match status" value="6"/>
</dbReference>
<feature type="transmembrane region" description="Helical" evidence="9">
    <location>
        <begin position="381"/>
        <end position="403"/>
    </location>
</feature>
<dbReference type="GO" id="GO:0005216">
    <property type="term" value="F:monoatomic ion channel activity"/>
    <property type="evidence" value="ECO:0007669"/>
    <property type="project" value="InterPro"/>
</dbReference>
<evidence type="ECO:0000259" key="10">
    <source>
        <dbReference type="Pfam" id="PF00520"/>
    </source>
</evidence>
<keyword evidence="12" id="KW-1185">Reference proteome</keyword>
<dbReference type="PROSITE" id="PS50297">
    <property type="entry name" value="ANK_REP_REGION"/>
    <property type="match status" value="5"/>
</dbReference>
<dbReference type="Proteomes" id="UP000186817">
    <property type="component" value="Unassembled WGS sequence"/>
</dbReference>
<comment type="caution">
    <text evidence="11">The sequence shown here is derived from an EMBL/GenBank/DDBJ whole genome shotgun (WGS) entry which is preliminary data.</text>
</comment>
<evidence type="ECO:0000256" key="2">
    <source>
        <dbReference type="ARBA" id="ARBA00022692"/>
    </source>
</evidence>
<feature type="repeat" description="ANK" evidence="7">
    <location>
        <begin position="114"/>
        <end position="146"/>
    </location>
</feature>
<evidence type="ECO:0000256" key="4">
    <source>
        <dbReference type="ARBA" id="ARBA00022989"/>
    </source>
</evidence>
<keyword evidence="2 9" id="KW-0812">Transmembrane</keyword>
<sequence length="1260" mass="139808">MLRVWRPSGQELAAVSAEAFQDAADLKWYLCKQYGFPVFMQQLVHDTGPLADGAKLDASMDLQLVLLTLSGPDQTGNAASIARVYLARAAQVNHIDMVRCLLEAGADKDRPDHEGFTPLMLASAHGHLWIARMLLEAGAAKDCCNHAGLTALMLASKHGHAEISRVLQEVGADKNRRDNAGMTALMFAAASGHFEVASLLLEFGAEKDCWCLAGKTALILASRHGHAEIARLLLESGAHTDCWDQNGMTALMLACRFGHLQVVRLLLEFGAEKMCWDQSGLTAAMHAHQNDMAVFAFVLQVVSAGTLCRCQGPEGVRLDSQLVDIVFVFIFLVEWLIRISVERWQFVKDYANLFDTILVLGGLVDTYINLAFACQCFLPSLCWSMVLLLIFMAMGALMLGNLLQSFVDDDDQDLDDRQWIWMHYGTAYRNWPTNTRPVLEKVNHGFAIFFVCYITLVVFAIIRVISAVFLKDTLDAAQNDAEALVVDKIHKKQEFVVKLEGIFKAIDDTGSGIISEVLVLVHMQGTETAWSPSLVFVTIWNNGEGGKTGGVSLDEFIDGILKCKGPARAIDQVAMHAEIKALDFKLTRLDSARVISASRSFVDSGNMKSVAEHLKVPLLKDSKESDLRGCALSALTSSAWVTRCKSVVHMAMRDSPGGVVWPSSPGSAGMDAFLSLISDEHSALLQMAAGHQQAWGLRLDATFNKLASLSRELSAVSTPSVPSVRMAVPLGETDFSQPKEVLSRDSIPRVIFDRKPGVCDPDSCESTGSKTTVVRKSSSRMAHPTSQNRGRQTTPFSHASMKEYDKKIGSKQQKADQLVIAHSVTQEPKGMSCPSFRATLDYFAGAVVLLNSFVMLVEFELEGRELGPTFGLEGYQITHETRMVFSVIDALFVFVFVVEWSIRLWFDRWRFVRDAANLLDTILVFSGVVDLMLSWALEGSGASRSIVVLRLMRAVKSLRAVRMVRSLRFFQGLRVLVKACQCFLPSLCWSMVLLLVFMSMGALMMGNLLQDFVVSEAMDFEDRKWIWMRYGTAYRAMYTLFEITFAGNWPTSARPVLEKVSQAYVLFFVPYITLVVFAVIRVISAVFLKDTLDAAQNDAEQLVVDRLRKKAQYVAKLESIFLAIDDSGDGIISEERLNDILQNPKVAAYLETLELDLHEGVALFHLLDNGDGEVTLDEFIDGIMRCKGPARAIDQVAMHADIKALEHKVTKLARKLRDKEVIRTAPSRQRKQRTKTKMESMKVLRTDASMELVSSRVMSK</sequence>
<evidence type="ECO:0000313" key="12">
    <source>
        <dbReference type="Proteomes" id="UP000186817"/>
    </source>
</evidence>
<feature type="transmembrane region" description="Helical" evidence="9">
    <location>
        <begin position="918"/>
        <end position="937"/>
    </location>
</feature>
<dbReference type="InterPro" id="IPR027359">
    <property type="entry name" value="Volt_channel_dom_sf"/>
</dbReference>
<keyword evidence="6 9" id="KW-0472">Membrane</keyword>
<gene>
    <name evidence="11" type="primary">ANKRD17</name>
    <name evidence="11" type="ORF">AK812_SmicGene15165</name>
</gene>
<evidence type="ECO:0000256" key="6">
    <source>
        <dbReference type="ARBA" id="ARBA00023136"/>
    </source>
</evidence>
<evidence type="ECO:0000313" key="11">
    <source>
        <dbReference type="EMBL" id="OLQ02058.1"/>
    </source>
</evidence>
<evidence type="ECO:0000256" key="9">
    <source>
        <dbReference type="SAM" id="Phobius"/>
    </source>
</evidence>
<feature type="repeat" description="ANK" evidence="7">
    <location>
        <begin position="180"/>
        <end position="206"/>
    </location>
</feature>
<dbReference type="InterPro" id="IPR002048">
    <property type="entry name" value="EF_hand_dom"/>
</dbReference>
<dbReference type="Pfam" id="PF12796">
    <property type="entry name" value="Ank_2"/>
    <property type="match status" value="2"/>
</dbReference>
<feature type="domain" description="Ion transport" evidence="10">
    <location>
        <begin position="840"/>
        <end position="1088"/>
    </location>
</feature>
<dbReference type="CDD" id="cd00051">
    <property type="entry name" value="EFh"/>
    <property type="match status" value="1"/>
</dbReference>
<evidence type="ECO:0000256" key="1">
    <source>
        <dbReference type="ARBA" id="ARBA00004141"/>
    </source>
</evidence>
<keyword evidence="5 7" id="KW-0040">ANK repeat</keyword>
<keyword evidence="4 9" id="KW-1133">Transmembrane helix</keyword>
<dbReference type="SUPFAM" id="SSF81324">
    <property type="entry name" value="Voltage-gated potassium channels"/>
    <property type="match status" value="1"/>
</dbReference>
<name>A0A1Q9E3R1_SYMMI</name>
<dbReference type="PANTHER" id="PTHR24173:SF74">
    <property type="entry name" value="ANKYRIN REPEAT DOMAIN-CONTAINING PROTEIN 16"/>
    <property type="match status" value="1"/>
</dbReference>
<evidence type="ECO:0000256" key="3">
    <source>
        <dbReference type="ARBA" id="ARBA00022737"/>
    </source>
</evidence>
<dbReference type="GO" id="GO:0016020">
    <property type="term" value="C:membrane"/>
    <property type="evidence" value="ECO:0007669"/>
    <property type="project" value="UniProtKB-SubCell"/>
</dbReference>
<feature type="repeat" description="ANK" evidence="7">
    <location>
        <begin position="213"/>
        <end position="245"/>
    </location>
</feature>
<dbReference type="PROSITE" id="PS50088">
    <property type="entry name" value="ANK_REPEAT"/>
    <property type="match status" value="5"/>
</dbReference>
<dbReference type="InterPro" id="IPR002110">
    <property type="entry name" value="Ankyrin_rpt"/>
</dbReference>
<dbReference type="GO" id="GO:0005509">
    <property type="term" value="F:calcium ion binding"/>
    <property type="evidence" value="ECO:0007669"/>
    <property type="project" value="InterPro"/>
</dbReference>
<dbReference type="Gene3D" id="1.10.238.10">
    <property type="entry name" value="EF-hand"/>
    <property type="match status" value="1"/>
</dbReference>
<dbReference type="OrthoDB" id="431720at2759"/>